<accession>A0AB34GHB3</accession>
<sequence>MLGSTLPVLLEHPKLSNVMARALHQPIITGQRHNQQEEEEVDKMMQQKIKEEQEKKEKKEMEERMSWEETKEQILTFQEKLLSLQEEKHCFSCSSRTFYMKKKNKGKRSRMT</sequence>
<dbReference type="Proteomes" id="UP001159641">
    <property type="component" value="Unassembled WGS sequence"/>
</dbReference>
<comment type="caution">
    <text evidence="2">The sequence shown here is derived from an EMBL/GenBank/DDBJ whole genome shotgun (WGS) entry which is preliminary data.</text>
</comment>
<dbReference type="InterPro" id="IPR026094">
    <property type="entry name" value="GPS2"/>
</dbReference>
<dbReference type="GO" id="GO:0003712">
    <property type="term" value="F:transcription coregulator activity"/>
    <property type="evidence" value="ECO:0007669"/>
    <property type="project" value="TreeGrafter"/>
</dbReference>
<organism evidence="2 3">
    <name type="scientific">Eschrichtius robustus</name>
    <name type="common">California gray whale</name>
    <name type="synonym">Eschrichtius gibbosus</name>
    <dbReference type="NCBI Taxonomy" id="9764"/>
    <lineage>
        <taxon>Eukaryota</taxon>
        <taxon>Metazoa</taxon>
        <taxon>Chordata</taxon>
        <taxon>Craniata</taxon>
        <taxon>Vertebrata</taxon>
        <taxon>Euteleostomi</taxon>
        <taxon>Mammalia</taxon>
        <taxon>Eutheria</taxon>
        <taxon>Laurasiatheria</taxon>
        <taxon>Artiodactyla</taxon>
        <taxon>Whippomorpha</taxon>
        <taxon>Cetacea</taxon>
        <taxon>Mysticeti</taxon>
        <taxon>Eschrichtiidae</taxon>
        <taxon>Eschrichtius</taxon>
    </lineage>
</organism>
<evidence type="ECO:0000256" key="1">
    <source>
        <dbReference type="SAM" id="Coils"/>
    </source>
</evidence>
<reference evidence="2 3" key="1">
    <citation type="submission" date="2022-11" db="EMBL/GenBank/DDBJ databases">
        <title>Whole genome sequence of Eschrichtius robustus ER-17-0199.</title>
        <authorList>
            <person name="Bruniche-Olsen A."/>
            <person name="Black A.N."/>
            <person name="Fields C.J."/>
            <person name="Walden K."/>
            <person name="Dewoody J.A."/>
        </authorList>
    </citation>
    <scope>NUCLEOTIDE SEQUENCE [LARGE SCALE GENOMIC DNA]</scope>
    <source>
        <strain evidence="2">ER-17-0199</strain>
        <tissue evidence="2">Blubber</tissue>
    </source>
</reference>
<evidence type="ECO:0000313" key="3">
    <source>
        <dbReference type="Proteomes" id="UP001159641"/>
    </source>
</evidence>
<dbReference type="GO" id="GO:0006357">
    <property type="term" value="P:regulation of transcription by RNA polymerase II"/>
    <property type="evidence" value="ECO:0007669"/>
    <property type="project" value="TreeGrafter"/>
</dbReference>
<dbReference type="EMBL" id="JAIQCJ010002214">
    <property type="protein sequence ID" value="KAJ8779687.1"/>
    <property type="molecule type" value="Genomic_DNA"/>
</dbReference>
<keyword evidence="3" id="KW-1185">Reference proteome</keyword>
<feature type="coiled-coil region" evidence="1">
    <location>
        <begin position="34"/>
        <end position="71"/>
    </location>
</feature>
<dbReference type="PANTHER" id="PTHR22654">
    <property type="entry name" value="G PROTEIN PATHWAY SUPPRESSOR 2"/>
    <property type="match status" value="1"/>
</dbReference>
<proteinExistence type="predicted"/>
<dbReference type="PANTHER" id="PTHR22654:SF2">
    <property type="entry name" value="G PROTEIN PATHWAY SUPPRESSOR 2"/>
    <property type="match status" value="1"/>
</dbReference>
<dbReference type="AlphaFoldDB" id="A0AB34GHB3"/>
<name>A0AB34GHB3_ESCRO</name>
<dbReference type="Pfam" id="PF15991">
    <property type="entry name" value="G_path_suppress"/>
    <property type="match status" value="1"/>
</dbReference>
<keyword evidence="1" id="KW-0175">Coiled coil</keyword>
<dbReference type="GO" id="GO:0005667">
    <property type="term" value="C:transcription regulator complex"/>
    <property type="evidence" value="ECO:0007669"/>
    <property type="project" value="TreeGrafter"/>
</dbReference>
<protein>
    <submittedName>
        <fullName evidence="2">Uncharacterized protein</fullName>
    </submittedName>
</protein>
<gene>
    <name evidence="2" type="ORF">J1605_012571</name>
</gene>
<evidence type="ECO:0000313" key="2">
    <source>
        <dbReference type="EMBL" id="KAJ8779687.1"/>
    </source>
</evidence>